<keyword evidence="1" id="KW-0812">Transmembrane</keyword>
<organism evidence="2 3">
    <name type="scientific">Phocaeicola plebeius (strain DSM 17135 / JCM 12973 / CCUG 54634 / M2)</name>
    <name type="common">Bacteroides plebeius</name>
    <dbReference type="NCBI Taxonomy" id="484018"/>
    <lineage>
        <taxon>Bacteria</taxon>
        <taxon>Pseudomonadati</taxon>
        <taxon>Bacteroidota</taxon>
        <taxon>Bacteroidia</taxon>
        <taxon>Bacteroidales</taxon>
        <taxon>Bacteroidaceae</taxon>
        <taxon>Phocaeicola</taxon>
    </lineage>
</organism>
<evidence type="ECO:0000313" key="3">
    <source>
        <dbReference type="Proteomes" id="UP000003452"/>
    </source>
</evidence>
<keyword evidence="1" id="KW-1133">Transmembrane helix</keyword>
<dbReference type="AlphaFoldDB" id="B5CY94"/>
<gene>
    <name evidence="2" type="ORF">BACPLE_01691</name>
</gene>
<evidence type="ECO:0000256" key="1">
    <source>
        <dbReference type="SAM" id="Phobius"/>
    </source>
</evidence>
<name>B5CY94_PHOPM</name>
<dbReference type="Proteomes" id="UP000003452">
    <property type="component" value="Unassembled WGS sequence"/>
</dbReference>
<protein>
    <submittedName>
        <fullName evidence="2">Uncharacterized protein</fullName>
    </submittedName>
</protein>
<feature type="transmembrane region" description="Helical" evidence="1">
    <location>
        <begin position="20"/>
        <end position="41"/>
    </location>
</feature>
<keyword evidence="1" id="KW-0472">Membrane</keyword>
<dbReference type="HOGENOM" id="CLU_3247424_0_0_10"/>
<evidence type="ECO:0000313" key="2">
    <source>
        <dbReference type="EMBL" id="EDY95425.1"/>
    </source>
</evidence>
<proteinExistence type="predicted"/>
<dbReference type="EMBL" id="ABQC02000019">
    <property type="protein sequence ID" value="EDY95425.1"/>
    <property type="molecule type" value="Genomic_DNA"/>
</dbReference>
<reference evidence="2 3" key="1">
    <citation type="submission" date="2008-08" db="EMBL/GenBank/DDBJ databases">
        <title>Draft genome sequence of Bacteroides plebeius (DSM 17135).</title>
        <authorList>
            <person name="Sudarsanam P."/>
            <person name="Ley R."/>
            <person name="Guruge J."/>
            <person name="Turnbaugh P.J."/>
            <person name="Mahowald M."/>
            <person name="Liep D."/>
            <person name="Gordon J."/>
        </authorList>
    </citation>
    <scope>NUCLEOTIDE SEQUENCE [LARGE SCALE GENOMIC DNA]</scope>
    <source>
        <strain evidence="3">DSM 17135 / JCM 12973 / M2</strain>
    </source>
</reference>
<accession>B5CY94</accession>
<reference evidence="2 3" key="2">
    <citation type="submission" date="2008-08" db="EMBL/GenBank/DDBJ databases">
        <authorList>
            <person name="Fulton L."/>
            <person name="Clifton S."/>
            <person name="Fulton B."/>
            <person name="Xu J."/>
            <person name="Minx P."/>
            <person name="Pepin K.H."/>
            <person name="Johnson M."/>
            <person name="Thiruvilangam P."/>
            <person name="Bhonagiri V."/>
            <person name="Nash W.E."/>
            <person name="Mardis E.R."/>
            <person name="Wilson R.K."/>
        </authorList>
    </citation>
    <scope>NUCLEOTIDE SEQUENCE [LARGE SCALE GENOMIC DNA]</scope>
    <source>
        <strain evidence="3">DSM 17135 / JCM 12973 / M2</strain>
    </source>
</reference>
<sequence length="42" mass="4966">MRASFTLNLPTFYPELARIFFLLLFLHFMACKYIGSVFAIVY</sequence>
<comment type="caution">
    <text evidence="2">The sequence shown here is derived from an EMBL/GenBank/DDBJ whole genome shotgun (WGS) entry which is preliminary data.</text>
</comment>